<evidence type="ECO:0000313" key="4">
    <source>
        <dbReference type="Proteomes" id="UP000075902"/>
    </source>
</evidence>
<feature type="chain" id="PRO_5008137026" evidence="1">
    <location>
        <begin position="26"/>
        <end position="171"/>
    </location>
</feature>
<organism evidence="3 4">
    <name type="scientific">Anopheles melas</name>
    <dbReference type="NCBI Taxonomy" id="34690"/>
    <lineage>
        <taxon>Eukaryota</taxon>
        <taxon>Metazoa</taxon>
        <taxon>Ecdysozoa</taxon>
        <taxon>Arthropoda</taxon>
        <taxon>Hexapoda</taxon>
        <taxon>Insecta</taxon>
        <taxon>Pterygota</taxon>
        <taxon>Neoptera</taxon>
        <taxon>Endopterygota</taxon>
        <taxon>Diptera</taxon>
        <taxon>Nematocera</taxon>
        <taxon>Culicoidea</taxon>
        <taxon>Culicidae</taxon>
        <taxon>Anophelinae</taxon>
        <taxon>Anopheles</taxon>
    </lineage>
</organism>
<dbReference type="Pfam" id="PF13628">
    <property type="entry name" value="DUF4142"/>
    <property type="match status" value="1"/>
</dbReference>
<dbReference type="Proteomes" id="UP000075902">
    <property type="component" value="Unassembled WGS sequence"/>
</dbReference>
<dbReference type="PANTHER" id="PTHR38593">
    <property type="entry name" value="BLR2558 PROTEIN"/>
    <property type="match status" value="1"/>
</dbReference>
<keyword evidence="4" id="KW-1185">Reference proteome</keyword>
<feature type="signal peptide" evidence="1">
    <location>
        <begin position="1"/>
        <end position="25"/>
    </location>
</feature>
<evidence type="ECO:0000313" key="3">
    <source>
        <dbReference type="EnsemblMetazoa" id="AMEC004936-PA"/>
    </source>
</evidence>
<reference evidence="4" key="1">
    <citation type="submission" date="2014-01" db="EMBL/GenBank/DDBJ databases">
        <title>The Genome Sequence of Anopheles melas CM1001059_A (V2).</title>
        <authorList>
            <consortium name="The Broad Institute Genomics Platform"/>
            <person name="Neafsey D.E."/>
            <person name="Besansky N."/>
            <person name="Howell P."/>
            <person name="Walton C."/>
            <person name="Young S.K."/>
            <person name="Zeng Q."/>
            <person name="Gargeya S."/>
            <person name="Fitzgerald M."/>
            <person name="Haas B."/>
            <person name="Abouelleil A."/>
            <person name="Allen A.W."/>
            <person name="Alvarado L."/>
            <person name="Arachchi H.M."/>
            <person name="Berlin A.M."/>
            <person name="Chapman S.B."/>
            <person name="Gainer-Dewar J."/>
            <person name="Goldberg J."/>
            <person name="Griggs A."/>
            <person name="Gujja S."/>
            <person name="Hansen M."/>
            <person name="Howarth C."/>
            <person name="Imamovic A."/>
            <person name="Ireland A."/>
            <person name="Larimer J."/>
            <person name="McCowan C."/>
            <person name="Murphy C."/>
            <person name="Pearson M."/>
            <person name="Poon T.W."/>
            <person name="Priest M."/>
            <person name="Roberts A."/>
            <person name="Saif S."/>
            <person name="Shea T."/>
            <person name="Sisk P."/>
            <person name="Sykes S."/>
            <person name="Wortman J."/>
            <person name="Nusbaum C."/>
            <person name="Birren B."/>
        </authorList>
    </citation>
    <scope>NUCLEOTIDE SEQUENCE [LARGE SCALE GENOMIC DNA]</scope>
    <source>
        <strain evidence="4">CM1001059</strain>
    </source>
</reference>
<dbReference type="AlphaFoldDB" id="A0A182TMB9"/>
<feature type="domain" description="DUF4142" evidence="2">
    <location>
        <begin position="32"/>
        <end position="163"/>
    </location>
</feature>
<keyword evidence="1" id="KW-0732">Signal</keyword>
<name>A0A182TMB9_9DIPT</name>
<dbReference type="EnsemblMetazoa" id="AMEC004936-RA">
    <property type="protein sequence ID" value="AMEC004936-PA"/>
    <property type="gene ID" value="AMEC004936"/>
</dbReference>
<evidence type="ECO:0000259" key="2">
    <source>
        <dbReference type="Pfam" id="PF13628"/>
    </source>
</evidence>
<protein>
    <submittedName>
        <fullName evidence="3">DUF4142 domain-containing protein</fullName>
    </submittedName>
</protein>
<proteinExistence type="predicted"/>
<sequence length="171" mass="18857">MTHPLRHLMFALLAAFVAFGGTARAANTVDPQDFVDRASESGIAEVEAGKLAEKKAQHPQVKAFAEMMVKDHTAANAELKQLAATLKLKTADDASLMEQAKAKLLEMRDDSFDKAYAENQVKAHQEAVELYRQAAQSDQAQLRDFAQKILPKLQAHLEKAESLAKELDAKR</sequence>
<dbReference type="InterPro" id="IPR012347">
    <property type="entry name" value="Ferritin-like"/>
</dbReference>
<dbReference type="InterPro" id="IPR025419">
    <property type="entry name" value="DUF4142"/>
</dbReference>
<dbReference type="Gene3D" id="1.20.1260.10">
    <property type="match status" value="1"/>
</dbReference>
<dbReference type="PANTHER" id="PTHR38593:SF1">
    <property type="entry name" value="BLR2558 PROTEIN"/>
    <property type="match status" value="1"/>
</dbReference>
<reference evidence="3" key="2">
    <citation type="submission" date="2020-05" db="UniProtKB">
        <authorList>
            <consortium name="EnsemblMetazoa"/>
        </authorList>
    </citation>
    <scope>IDENTIFICATION</scope>
    <source>
        <strain evidence="3">CM1001059</strain>
    </source>
</reference>
<dbReference type="VEuPathDB" id="VectorBase:AMEC004936"/>
<evidence type="ECO:0000256" key="1">
    <source>
        <dbReference type="SAM" id="SignalP"/>
    </source>
</evidence>
<accession>A0A182TMB9</accession>